<comment type="caution">
    <text evidence="1">The sequence shown here is derived from an EMBL/GenBank/DDBJ whole genome shotgun (WGS) entry which is preliminary data.</text>
</comment>
<gene>
    <name evidence="1" type="ORF">EKM59_08475</name>
</gene>
<evidence type="ECO:0000313" key="1">
    <source>
        <dbReference type="EMBL" id="RUQ84474.1"/>
    </source>
</evidence>
<reference evidence="1 2" key="1">
    <citation type="submission" date="2018-12" db="EMBL/GenBank/DDBJ databases">
        <title>Legionella sp,whole genome shotgun sequence.</title>
        <authorList>
            <person name="Wu H."/>
        </authorList>
    </citation>
    <scope>NUCLEOTIDE SEQUENCE [LARGE SCALE GENOMIC DNA]</scope>
    <source>
        <strain evidence="2">km714</strain>
    </source>
</reference>
<dbReference type="EMBL" id="RZGR01000026">
    <property type="protein sequence ID" value="RUQ84474.1"/>
    <property type="molecule type" value="Genomic_DNA"/>
</dbReference>
<evidence type="ECO:0000313" key="2">
    <source>
        <dbReference type="Proteomes" id="UP000288012"/>
    </source>
</evidence>
<dbReference type="Proteomes" id="UP000288012">
    <property type="component" value="Unassembled WGS sequence"/>
</dbReference>
<dbReference type="RefSeq" id="WP_127111417.1">
    <property type="nucleotide sequence ID" value="NZ_RZGR01000026.1"/>
</dbReference>
<keyword evidence="2" id="KW-1185">Reference proteome</keyword>
<name>A0A3S0WR34_9GAMM</name>
<accession>A0A3S0WR34</accession>
<protein>
    <submittedName>
        <fullName evidence="1">Uncharacterized protein</fullName>
    </submittedName>
</protein>
<sequence length="83" mass="9448">MDDNEILVREAVELAKKNGVKFEKGTPKFRRKGEEGSFHIVMVTSRPNTKVDIILDANFSNLQDHSVKSIADYLIEEFNKHSA</sequence>
<dbReference type="AlphaFoldDB" id="A0A3S0WR34"/>
<organism evidence="1 2">
    <name type="scientific">Legionella septentrionalis</name>
    <dbReference type="NCBI Taxonomy" id="2498109"/>
    <lineage>
        <taxon>Bacteria</taxon>
        <taxon>Pseudomonadati</taxon>
        <taxon>Pseudomonadota</taxon>
        <taxon>Gammaproteobacteria</taxon>
        <taxon>Legionellales</taxon>
        <taxon>Legionellaceae</taxon>
        <taxon>Legionella</taxon>
    </lineage>
</organism>
<proteinExistence type="predicted"/>